<accession>A0A1G2LBC4</accession>
<sequence>MARRKVAIVAAGEWKGIRREKGTYDTFESTLQIALDVAEVRKAGTSGGTEKATEVRVVTSVEEARAWIGSERGTMVFSTRGMLREADKLAEELQGRVRIVLLTGDLPEDRPIVLSKRWKVPLATLCGIIVGAPLAEPK</sequence>
<organism evidence="1 2">
    <name type="scientific">Candidatus Sungbacteria bacterium RIFCSPLOWO2_01_FULL_60_25</name>
    <dbReference type="NCBI Taxonomy" id="1802281"/>
    <lineage>
        <taxon>Bacteria</taxon>
        <taxon>Candidatus Sungiibacteriota</taxon>
    </lineage>
</organism>
<dbReference type="Proteomes" id="UP000178977">
    <property type="component" value="Unassembled WGS sequence"/>
</dbReference>
<reference evidence="1 2" key="1">
    <citation type="journal article" date="2016" name="Nat. Commun.">
        <title>Thousands of microbial genomes shed light on interconnected biogeochemical processes in an aquifer system.</title>
        <authorList>
            <person name="Anantharaman K."/>
            <person name="Brown C.T."/>
            <person name="Hug L.A."/>
            <person name="Sharon I."/>
            <person name="Castelle C.J."/>
            <person name="Probst A.J."/>
            <person name="Thomas B.C."/>
            <person name="Singh A."/>
            <person name="Wilkins M.J."/>
            <person name="Karaoz U."/>
            <person name="Brodie E.L."/>
            <person name="Williams K.H."/>
            <person name="Hubbard S.S."/>
            <person name="Banfield J.F."/>
        </authorList>
    </citation>
    <scope>NUCLEOTIDE SEQUENCE [LARGE SCALE GENOMIC DNA]</scope>
</reference>
<dbReference type="EMBL" id="MHQT01000033">
    <property type="protein sequence ID" value="OHA08945.1"/>
    <property type="molecule type" value="Genomic_DNA"/>
</dbReference>
<comment type="caution">
    <text evidence="1">The sequence shown here is derived from an EMBL/GenBank/DDBJ whole genome shotgun (WGS) entry which is preliminary data.</text>
</comment>
<dbReference type="STRING" id="1802281.A3A44_00085"/>
<dbReference type="AlphaFoldDB" id="A0A1G2LBC4"/>
<proteinExistence type="predicted"/>
<evidence type="ECO:0000313" key="1">
    <source>
        <dbReference type="EMBL" id="OHA08945.1"/>
    </source>
</evidence>
<name>A0A1G2LBC4_9BACT</name>
<protein>
    <submittedName>
        <fullName evidence="1">Uncharacterized protein</fullName>
    </submittedName>
</protein>
<gene>
    <name evidence="1" type="ORF">A3A44_00085</name>
</gene>
<evidence type="ECO:0000313" key="2">
    <source>
        <dbReference type="Proteomes" id="UP000178977"/>
    </source>
</evidence>